<dbReference type="EC" id="5.4.99.1" evidence="5"/>
<dbReference type="GO" id="GO:0050097">
    <property type="term" value="F:methylaspartate mutase activity"/>
    <property type="evidence" value="ECO:0007669"/>
    <property type="project" value="UniProtKB-EC"/>
</dbReference>
<dbReference type="PANTHER" id="PTHR45833:SF1">
    <property type="entry name" value="METHIONINE SYNTHASE"/>
    <property type="match status" value="1"/>
</dbReference>
<dbReference type="GO" id="GO:0010181">
    <property type="term" value="F:FMN binding"/>
    <property type="evidence" value="ECO:0007669"/>
    <property type="project" value="InterPro"/>
</dbReference>
<protein>
    <submittedName>
        <fullName evidence="5">Glutamate mutase sigma subunit</fullName>
        <ecNumber evidence="5">5.4.99.1</ecNumber>
    </submittedName>
</protein>
<dbReference type="InterPro" id="IPR008254">
    <property type="entry name" value="Flavodoxin/NO_synth"/>
</dbReference>
<gene>
    <name evidence="5" type="primary">glmS_65</name>
    <name evidence="5" type="ORF">SDC9_168436</name>
</gene>
<evidence type="ECO:0000259" key="4">
    <source>
        <dbReference type="PROSITE" id="PS51332"/>
    </source>
</evidence>
<keyword evidence="5" id="KW-0413">Isomerase</keyword>
<dbReference type="SUPFAM" id="SSF52242">
    <property type="entry name" value="Cobalamin (vitamin B12)-binding domain"/>
    <property type="match status" value="1"/>
</dbReference>
<dbReference type="AlphaFoldDB" id="A0A645G2G2"/>
<keyword evidence="1" id="KW-0479">Metal-binding</keyword>
<comment type="caution">
    <text evidence="5">The sequence shown here is derived from an EMBL/GenBank/DDBJ whole genome shotgun (WGS) entry which is preliminary data.</text>
</comment>
<dbReference type="InterPro" id="IPR050554">
    <property type="entry name" value="Met_Synthase/Corrinoid"/>
</dbReference>
<dbReference type="GO" id="GO:0031419">
    <property type="term" value="F:cobalamin binding"/>
    <property type="evidence" value="ECO:0007669"/>
    <property type="project" value="InterPro"/>
</dbReference>
<dbReference type="InterPro" id="IPR006158">
    <property type="entry name" value="Cobalamin-bd"/>
</dbReference>
<name>A0A645G2G2_9ZZZZ</name>
<evidence type="ECO:0000313" key="5">
    <source>
        <dbReference type="EMBL" id="MPN21057.1"/>
    </source>
</evidence>
<dbReference type="EMBL" id="VSSQ01068940">
    <property type="protein sequence ID" value="MPN21057.1"/>
    <property type="molecule type" value="Genomic_DNA"/>
</dbReference>
<dbReference type="GO" id="GO:0050667">
    <property type="term" value="P:homocysteine metabolic process"/>
    <property type="evidence" value="ECO:0007669"/>
    <property type="project" value="TreeGrafter"/>
</dbReference>
<dbReference type="GO" id="GO:0005829">
    <property type="term" value="C:cytosol"/>
    <property type="evidence" value="ECO:0007669"/>
    <property type="project" value="TreeGrafter"/>
</dbReference>
<dbReference type="Gene3D" id="3.40.50.280">
    <property type="entry name" value="Cobalamin-binding domain"/>
    <property type="match status" value="1"/>
</dbReference>
<dbReference type="Pfam" id="PF02310">
    <property type="entry name" value="B12-binding"/>
    <property type="match status" value="1"/>
</dbReference>
<organism evidence="5">
    <name type="scientific">bioreactor metagenome</name>
    <dbReference type="NCBI Taxonomy" id="1076179"/>
    <lineage>
        <taxon>unclassified sequences</taxon>
        <taxon>metagenomes</taxon>
        <taxon>ecological metagenomes</taxon>
    </lineage>
</organism>
<evidence type="ECO:0000259" key="3">
    <source>
        <dbReference type="PROSITE" id="PS50902"/>
    </source>
</evidence>
<dbReference type="PROSITE" id="PS50902">
    <property type="entry name" value="FLAVODOXIN_LIKE"/>
    <property type="match status" value="1"/>
</dbReference>
<evidence type="ECO:0000256" key="1">
    <source>
        <dbReference type="ARBA" id="ARBA00022723"/>
    </source>
</evidence>
<reference evidence="5" key="1">
    <citation type="submission" date="2019-08" db="EMBL/GenBank/DDBJ databases">
        <authorList>
            <person name="Kucharzyk K."/>
            <person name="Murdoch R.W."/>
            <person name="Higgins S."/>
            <person name="Loffler F."/>
        </authorList>
    </citation>
    <scope>NUCLEOTIDE SEQUENCE</scope>
</reference>
<dbReference type="GO" id="GO:0008705">
    <property type="term" value="F:methionine synthase activity"/>
    <property type="evidence" value="ECO:0007669"/>
    <property type="project" value="TreeGrafter"/>
</dbReference>
<feature type="domain" description="Flavodoxin-like" evidence="3">
    <location>
        <begin position="1"/>
        <end position="121"/>
    </location>
</feature>
<dbReference type="InterPro" id="IPR036724">
    <property type="entry name" value="Cobalamin-bd_sf"/>
</dbReference>
<dbReference type="GO" id="GO:0046653">
    <property type="term" value="P:tetrahydrofolate metabolic process"/>
    <property type="evidence" value="ECO:0007669"/>
    <property type="project" value="TreeGrafter"/>
</dbReference>
<accession>A0A645G2G2</accession>
<sequence>MVLGVVEGDVHDIGKNIVKAMLTGLGLTIHDMGKDVPIKDMLQKAKDEKAQIIAESTLMTPTLAGMKDMENLLKEEGLKGKIFTMIGGGATSKEFADQIGADGWTYDAVEASHFAAKLLGI</sequence>
<evidence type="ECO:0000256" key="2">
    <source>
        <dbReference type="ARBA" id="ARBA00023285"/>
    </source>
</evidence>
<dbReference type="PROSITE" id="PS51332">
    <property type="entry name" value="B12_BINDING"/>
    <property type="match status" value="1"/>
</dbReference>
<feature type="domain" description="B12-binding" evidence="4">
    <location>
        <begin position="1"/>
        <end position="121"/>
    </location>
</feature>
<dbReference type="PANTHER" id="PTHR45833">
    <property type="entry name" value="METHIONINE SYNTHASE"/>
    <property type="match status" value="1"/>
</dbReference>
<proteinExistence type="predicted"/>
<keyword evidence="2" id="KW-0170">Cobalt</keyword>
<dbReference type="GO" id="GO:0046872">
    <property type="term" value="F:metal ion binding"/>
    <property type="evidence" value="ECO:0007669"/>
    <property type="project" value="UniProtKB-KW"/>
</dbReference>